<dbReference type="InterPro" id="IPR011923">
    <property type="entry name" value="RodA/MrdB"/>
</dbReference>
<dbReference type="PANTHER" id="PTHR30474">
    <property type="entry name" value="CELL CYCLE PROTEIN"/>
    <property type="match status" value="1"/>
</dbReference>
<evidence type="ECO:0000256" key="1">
    <source>
        <dbReference type="ARBA" id="ARBA00004141"/>
    </source>
</evidence>
<evidence type="ECO:0000256" key="9">
    <source>
        <dbReference type="SAM" id="Phobius"/>
    </source>
</evidence>
<dbReference type="PROSITE" id="PS00428">
    <property type="entry name" value="FTSW_RODA_SPOVE"/>
    <property type="match status" value="1"/>
</dbReference>
<comment type="pathway">
    <text evidence="2">Cell wall biogenesis; peptidoglycan biosynthesis.</text>
</comment>
<evidence type="ECO:0000313" key="10">
    <source>
        <dbReference type="EMBL" id="MFB9555218.1"/>
    </source>
</evidence>
<name>A0ABV5QQU5_9ACTN</name>
<evidence type="ECO:0000256" key="3">
    <source>
        <dbReference type="ARBA" id="ARBA00022692"/>
    </source>
</evidence>
<dbReference type="EMBL" id="JBHMCT010000008">
    <property type="protein sequence ID" value="MFB9555218.1"/>
    <property type="molecule type" value="Genomic_DNA"/>
</dbReference>
<keyword evidence="3 9" id="KW-0812">Transmembrane</keyword>
<evidence type="ECO:0000313" key="11">
    <source>
        <dbReference type="Proteomes" id="UP001589716"/>
    </source>
</evidence>
<keyword evidence="11" id="KW-1185">Reference proteome</keyword>
<dbReference type="EC" id="2.4.99.28" evidence="7"/>
<feature type="transmembrane region" description="Helical" evidence="9">
    <location>
        <begin position="101"/>
        <end position="121"/>
    </location>
</feature>
<feature type="transmembrane region" description="Helical" evidence="9">
    <location>
        <begin position="304"/>
        <end position="321"/>
    </location>
</feature>
<feature type="transmembrane region" description="Helical" evidence="9">
    <location>
        <begin position="34"/>
        <end position="55"/>
    </location>
</feature>
<comment type="catalytic activity">
    <reaction evidence="8">
        <text>[GlcNAc-(1-&gt;4)-Mur2Ac(oyl-L-Ala-gamma-D-Glu-L-Lys-D-Ala-D-Ala)](n)-di-trans,octa-cis-undecaprenyl diphosphate + beta-D-GlcNAc-(1-&gt;4)-Mur2Ac(oyl-L-Ala-gamma-D-Glu-L-Lys-D-Ala-D-Ala)-di-trans,octa-cis-undecaprenyl diphosphate = [GlcNAc-(1-&gt;4)-Mur2Ac(oyl-L-Ala-gamma-D-Glu-L-Lys-D-Ala-D-Ala)](n+1)-di-trans,octa-cis-undecaprenyl diphosphate + di-trans,octa-cis-undecaprenyl diphosphate + H(+)</text>
        <dbReference type="Rhea" id="RHEA:23708"/>
        <dbReference type="Rhea" id="RHEA-COMP:9602"/>
        <dbReference type="Rhea" id="RHEA-COMP:9603"/>
        <dbReference type="ChEBI" id="CHEBI:15378"/>
        <dbReference type="ChEBI" id="CHEBI:58405"/>
        <dbReference type="ChEBI" id="CHEBI:60033"/>
        <dbReference type="ChEBI" id="CHEBI:78435"/>
        <dbReference type="EC" id="2.4.99.28"/>
    </reaction>
</comment>
<dbReference type="NCBIfam" id="TIGR02210">
    <property type="entry name" value="rodA_shape"/>
    <property type="match status" value="1"/>
</dbReference>
<evidence type="ECO:0000256" key="6">
    <source>
        <dbReference type="ARBA" id="ARBA00023136"/>
    </source>
</evidence>
<proteinExistence type="predicted"/>
<protein>
    <recommendedName>
        <fullName evidence="7">peptidoglycan glycosyltransferase</fullName>
        <ecNumber evidence="7">2.4.99.28</ecNumber>
    </recommendedName>
</protein>
<dbReference type="Pfam" id="PF01098">
    <property type="entry name" value="FTSW_RODA_SPOVE"/>
    <property type="match status" value="1"/>
</dbReference>
<sequence length="399" mass="42372">MTAPHGFSVSRYAPERGPLARLTARDSVLRRLDWPILLSSLALSLLGALLVWSATRGRTELNQGDPYYFLFRHVLNTGIGLALMIGTIWLGHRTLRGAVPVLYGISLLLILAVLTPLGATINGAHAWIVIGGGFSLQPSEFVKITIILIMAMLLAAKVDAGDQIHPDHRTVAKALLLAALPMGIVMLMPDLGSVMVMAVIVLGVLLTSGASNRWVIGLIGAGVLGAVLVTALGMLDEYQINRFAAFANPELDPAGVGYNTNQARIAIGSGGLYGAGLFNGHQTSGQFVPEQQTDFIFTVAGEELGFVGGTLILVLLGVILWRACRIARETTELYGTIVAGGIIAWFAFQSFENIGMTLGIMPVAGLPLPFVSYGGSSMFAVWVAIGLLQSIRVQRPMTA</sequence>
<evidence type="ECO:0000256" key="2">
    <source>
        <dbReference type="ARBA" id="ARBA00004752"/>
    </source>
</evidence>
<dbReference type="InterPro" id="IPR018365">
    <property type="entry name" value="Cell_cycle_FtsW-rel_CS"/>
</dbReference>
<feature type="transmembrane region" description="Helical" evidence="9">
    <location>
        <begin position="215"/>
        <end position="235"/>
    </location>
</feature>
<evidence type="ECO:0000256" key="8">
    <source>
        <dbReference type="ARBA" id="ARBA00049902"/>
    </source>
</evidence>
<evidence type="ECO:0000256" key="4">
    <source>
        <dbReference type="ARBA" id="ARBA00022960"/>
    </source>
</evidence>
<keyword evidence="5 9" id="KW-1133">Transmembrane helix</keyword>
<accession>A0ABV5QQU5</accession>
<evidence type="ECO:0000256" key="7">
    <source>
        <dbReference type="ARBA" id="ARBA00044770"/>
    </source>
</evidence>
<gene>
    <name evidence="10" type="primary">rodA</name>
    <name evidence="10" type="ORF">ACFFTP_13580</name>
</gene>
<comment type="subcellular location">
    <subcellularLocation>
        <location evidence="1">Membrane</location>
        <topology evidence="1">Multi-pass membrane protein</topology>
    </subcellularLocation>
</comment>
<feature type="transmembrane region" description="Helical" evidence="9">
    <location>
        <begin position="371"/>
        <end position="388"/>
    </location>
</feature>
<dbReference type="Proteomes" id="UP001589716">
    <property type="component" value="Unassembled WGS sequence"/>
</dbReference>
<feature type="transmembrane region" description="Helical" evidence="9">
    <location>
        <begin position="194"/>
        <end position="210"/>
    </location>
</feature>
<organism evidence="10 11">
    <name type="scientific">Streptomyces roseoviridis</name>
    <dbReference type="NCBI Taxonomy" id="67361"/>
    <lineage>
        <taxon>Bacteria</taxon>
        <taxon>Bacillati</taxon>
        <taxon>Actinomycetota</taxon>
        <taxon>Actinomycetes</taxon>
        <taxon>Kitasatosporales</taxon>
        <taxon>Streptomycetaceae</taxon>
        <taxon>Streptomyces</taxon>
    </lineage>
</organism>
<dbReference type="PANTHER" id="PTHR30474:SF14">
    <property type="entry name" value="CELL CYCLE PROTEIN"/>
    <property type="match status" value="1"/>
</dbReference>
<keyword evidence="4" id="KW-0133">Cell shape</keyword>
<reference evidence="10 11" key="1">
    <citation type="submission" date="2024-09" db="EMBL/GenBank/DDBJ databases">
        <authorList>
            <person name="Sun Q."/>
            <person name="Mori K."/>
        </authorList>
    </citation>
    <scope>NUCLEOTIDE SEQUENCE [LARGE SCALE GENOMIC DNA]</scope>
    <source>
        <strain evidence="10 11">JCM 4414</strain>
    </source>
</reference>
<dbReference type="RefSeq" id="WP_345488326.1">
    <property type="nucleotide sequence ID" value="NZ_BAAAWU010000001.1"/>
</dbReference>
<feature type="transmembrane region" description="Helical" evidence="9">
    <location>
        <begin position="333"/>
        <end position="351"/>
    </location>
</feature>
<dbReference type="InterPro" id="IPR001182">
    <property type="entry name" value="FtsW/RodA"/>
</dbReference>
<keyword evidence="6 9" id="KW-0472">Membrane</keyword>
<comment type="caution">
    <text evidence="10">The sequence shown here is derived from an EMBL/GenBank/DDBJ whole genome shotgun (WGS) entry which is preliminary data.</text>
</comment>
<evidence type="ECO:0000256" key="5">
    <source>
        <dbReference type="ARBA" id="ARBA00022989"/>
    </source>
</evidence>
<feature type="transmembrane region" description="Helical" evidence="9">
    <location>
        <begin position="67"/>
        <end position="89"/>
    </location>
</feature>